<evidence type="ECO:0000313" key="3">
    <source>
        <dbReference type="Proteomes" id="UP000240481"/>
    </source>
</evidence>
<dbReference type="AlphaFoldDB" id="A0A0J8VCG2"/>
<dbReference type="RefSeq" id="WP_048899062.1">
    <property type="nucleotide sequence ID" value="NZ_AP024852.1"/>
</dbReference>
<feature type="transmembrane region" description="Helical" evidence="1">
    <location>
        <begin position="194"/>
        <end position="217"/>
    </location>
</feature>
<keyword evidence="3" id="KW-1185">Reference proteome</keyword>
<dbReference type="EMBL" id="PYLZ01000009">
    <property type="protein sequence ID" value="PSW23319.1"/>
    <property type="molecule type" value="Genomic_DNA"/>
</dbReference>
<evidence type="ECO:0000256" key="1">
    <source>
        <dbReference type="SAM" id="Phobius"/>
    </source>
</evidence>
<evidence type="ECO:0000313" key="2">
    <source>
        <dbReference type="EMBL" id="PSW23319.1"/>
    </source>
</evidence>
<keyword evidence="1" id="KW-0472">Membrane</keyword>
<name>A0A0J8VCG2_9GAMM</name>
<feature type="transmembrane region" description="Helical" evidence="1">
    <location>
        <begin position="133"/>
        <end position="150"/>
    </location>
</feature>
<feature type="transmembrane region" description="Helical" evidence="1">
    <location>
        <begin position="310"/>
        <end position="329"/>
    </location>
</feature>
<protein>
    <recommendedName>
        <fullName evidence="4">Polysaccharide biosynthesis protein C-terminal domain-containing protein</fullName>
    </recommendedName>
</protein>
<feature type="transmembrane region" description="Helical" evidence="1">
    <location>
        <begin position="277"/>
        <end position="304"/>
    </location>
</feature>
<dbReference type="OrthoDB" id="1494917at2"/>
<organism evidence="2 3">
    <name type="scientific">Photobacterium swingsii</name>
    <dbReference type="NCBI Taxonomy" id="680026"/>
    <lineage>
        <taxon>Bacteria</taxon>
        <taxon>Pseudomonadati</taxon>
        <taxon>Pseudomonadota</taxon>
        <taxon>Gammaproteobacteria</taxon>
        <taxon>Vibrionales</taxon>
        <taxon>Vibrionaceae</taxon>
        <taxon>Photobacterium</taxon>
    </lineage>
</organism>
<gene>
    <name evidence="2" type="ORF">C9I94_17015</name>
</gene>
<keyword evidence="1" id="KW-1133">Transmembrane helix</keyword>
<accession>A0A0J8VCG2</accession>
<feature type="transmembrane region" description="Helical" evidence="1">
    <location>
        <begin position="237"/>
        <end position="257"/>
    </location>
</feature>
<dbReference type="STRING" id="680026.AB733_12415"/>
<evidence type="ECO:0008006" key="4">
    <source>
        <dbReference type="Google" id="ProtNLM"/>
    </source>
</evidence>
<feature type="transmembrane region" description="Helical" evidence="1">
    <location>
        <begin position="36"/>
        <end position="62"/>
    </location>
</feature>
<dbReference type="Proteomes" id="UP000240481">
    <property type="component" value="Unassembled WGS sequence"/>
</dbReference>
<comment type="caution">
    <text evidence="2">The sequence shown here is derived from an EMBL/GenBank/DDBJ whole genome shotgun (WGS) entry which is preliminary data.</text>
</comment>
<proteinExistence type="predicted"/>
<feature type="transmembrane region" description="Helical" evidence="1">
    <location>
        <begin position="156"/>
        <end position="174"/>
    </location>
</feature>
<feature type="transmembrane region" description="Helical" evidence="1">
    <location>
        <begin position="372"/>
        <end position="391"/>
    </location>
</feature>
<keyword evidence="1" id="KW-0812">Transmembrane</keyword>
<sequence>MNRLVLFSISKYFEIAVLSTAMLILANKIGPLEMALAMPILLYVTYSNYLNVGSSQLVLKYLSRLNGKEEKIELMSVTIVIFIISSFAAFLLSSCFITDDFWLITSAIVISVFFKSFMVAYLRVEEKFTPINMSNIIASSVLLVMVLCVVDNLSKYLYALFFSNVLYIIITFLYHSNIRNYILNLSLRFSVEKLLFYVKTGVKISFVSFLVTVILTIDKIMLQNIIIEKEFLGTYQLADNIGTAVYMIFTTIFYFFYPIWLKKIDEDKEFEKKYCDVTLYCLLGIPLIVFVAMPLSSFFSGLIFPDFTGLELMIPRVIALKLSIIYLTLSTTLFISKSREFLAILLQMSIIFSFALLFIFFNSVSFLDKTNIPLVMAGIILTFNTIFIYDYRRKNTKTNT</sequence>
<feature type="transmembrane region" description="Helical" evidence="1">
    <location>
        <begin position="74"/>
        <end position="95"/>
    </location>
</feature>
<feature type="transmembrane region" description="Helical" evidence="1">
    <location>
        <begin position="12"/>
        <end position="30"/>
    </location>
</feature>
<feature type="transmembrane region" description="Helical" evidence="1">
    <location>
        <begin position="341"/>
        <end position="360"/>
    </location>
</feature>
<feature type="transmembrane region" description="Helical" evidence="1">
    <location>
        <begin position="101"/>
        <end position="121"/>
    </location>
</feature>
<reference evidence="2 3" key="1">
    <citation type="submission" date="2018-01" db="EMBL/GenBank/DDBJ databases">
        <title>Whole genome sequencing of Histamine producing bacteria.</title>
        <authorList>
            <person name="Butler K."/>
        </authorList>
    </citation>
    <scope>NUCLEOTIDE SEQUENCE [LARGE SCALE GENOMIC DNA]</scope>
    <source>
        <strain evidence="2 3">DSM 24669</strain>
    </source>
</reference>